<proteinExistence type="inferred from homology"/>
<evidence type="ECO:0000256" key="11">
    <source>
        <dbReference type="ARBA" id="ARBA00023187"/>
    </source>
</evidence>
<comment type="function">
    <text evidence="1 14">Involved in pre-mRNA splicing.</text>
</comment>
<keyword evidence="9 13" id="KW-0862">Zinc</keyword>
<dbReference type="InterPro" id="IPR036855">
    <property type="entry name" value="Znf_CCCH_sf"/>
</dbReference>
<dbReference type="Gene3D" id="4.10.1000.10">
    <property type="entry name" value="Zinc finger, CCCH-type"/>
    <property type="match status" value="1"/>
</dbReference>
<feature type="compositionally biased region" description="Basic and acidic residues" evidence="15">
    <location>
        <begin position="49"/>
        <end position="68"/>
    </location>
</feature>
<feature type="domain" description="C3H1-type" evidence="17">
    <location>
        <begin position="124"/>
        <end position="152"/>
    </location>
</feature>
<dbReference type="STRING" id="45286.A0A0X8HRW8"/>
<evidence type="ECO:0000256" key="5">
    <source>
        <dbReference type="ARBA" id="ARBA00022664"/>
    </source>
</evidence>
<evidence type="ECO:0000259" key="17">
    <source>
        <dbReference type="PROSITE" id="PS50103"/>
    </source>
</evidence>
<dbReference type="PANTHER" id="PTHR12930">
    <property type="entry name" value="ZINC FINGER PROTEIN 183"/>
    <property type="match status" value="1"/>
</dbReference>
<dbReference type="GO" id="GO:0005684">
    <property type="term" value="C:U2-type spliceosomal complex"/>
    <property type="evidence" value="ECO:0007669"/>
    <property type="project" value="TreeGrafter"/>
</dbReference>
<dbReference type="SUPFAM" id="SSF90229">
    <property type="entry name" value="CCCH zinc finger"/>
    <property type="match status" value="1"/>
</dbReference>
<dbReference type="GO" id="GO:0003677">
    <property type="term" value="F:DNA binding"/>
    <property type="evidence" value="ECO:0007669"/>
    <property type="project" value="UniProtKB-UniRule"/>
</dbReference>
<evidence type="ECO:0000313" key="18">
    <source>
        <dbReference type="EMBL" id="AMD20273.1"/>
    </source>
</evidence>
<dbReference type="CDD" id="cd16539">
    <property type="entry name" value="RING-HC_RNF113A_B"/>
    <property type="match status" value="1"/>
</dbReference>
<accession>A0A0X8HRW8</accession>
<dbReference type="GO" id="GO:0034247">
    <property type="term" value="P:snoRNA splicing"/>
    <property type="evidence" value="ECO:0007669"/>
    <property type="project" value="TreeGrafter"/>
</dbReference>
<evidence type="ECO:0000256" key="9">
    <source>
        <dbReference type="ARBA" id="ARBA00022833"/>
    </source>
</evidence>
<name>A0A0X8HRW8_9SACH</name>
<dbReference type="GeneID" id="28723512"/>
<dbReference type="OrthoDB" id="25761at2759"/>
<dbReference type="GO" id="GO:0008270">
    <property type="term" value="F:zinc ion binding"/>
    <property type="evidence" value="ECO:0007669"/>
    <property type="project" value="UniProtKB-KW"/>
</dbReference>
<dbReference type="AlphaFoldDB" id="A0A0X8HRW8"/>
<keyword evidence="7 14" id="KW-0747">Spliceosome</keyword>
<evidence type="ECO:0000256" key="13">
    <source>
        <dbReference type="PROSITE-ProRule" id="PRU00723"/>
    </source>
</evidence>
<comment type="similarity">
    <text evidence="3 14">Belongs to the CWC24 family.</text>
</comment>
<organism evidence="18 19">
    <name type="scientific">Eremothecium sinecaudum</name>
    <dbReference type="NCBI Taxonomy" id="45286"/>
    <lineage>
        <taxon>Eukaryota</taxon>
        <taxon>Fungi</taxon>
        <taxon>Dikarya</taxon>
        <taxon>Ascomycota</taxon>
        <taxon>Saccharomycotina</taxon>
        <taxon>Saccharomycetes</taxon>
        <taxon>Saccharomycetales</taxon>
        <taxon>Saccharomycetaceae</taxon>
        <taxon>Eremothecium</taxon>
    </lineage>
</organism>
<dbReference type="InterPro" id="IPR000571">
    <property type="entry name" value="Znf_CCCH"/>
</dbReference>
<evidence type="ECO:0000256" key="2">
    <source>
        <dbReference type="ARBA" id="ARBA00004123"/>
    </source>
</evidence>
<dbReference type="EMBL" id="CP014244">
    <property type="protein sequence ID" value="AMD20273.1"/>
    <property type="molecule type" value="Genomic_DNA"/>
</dbReference>
<reference evidence="18 19" key="1">
    <citation type="submission" date="2016-01" db="EMBL/GenBank/DDBJ databases">
        <title>Genome sequence of the yeast Holleya sinecauda.</title>
        <authorList>
            <person name="Dietrich F.S."/>
        </authorList>
    </citation>
    <scope>NUCLEOTIDE SEQUENCE [LARGE SCALE GENOMIC DNA]</scope>
    <source>
        <strain evidence="18 19">ATCC 58844</strain>
    </source>
</reference>
<dbReference type="RefSeq" id="XP_017987269.1">
    <property type="nucleotide sequence ID" value="XM_018132153.1"/>
</dbReference>
<evidence type="ECO:0000256" key="7">
    <source>
        <dbReference type="ARBA" id="ARBA00022728"/>
    </source>
</evidence>
<feature type="region of interest" description="Disordered" evidence="15">
    <location>
        <begin position="1"/>
        <end position="23"/>
    </location>
</feature>
<evidence type="ECO:0000256" key="6">
    <source>
        <dbReference type="ARBA" id="ARBA00022723"/>
    </source>
</evidence>
<evidence type="ECO:0000256" key="15">
    <source>
        <dbReference type="SAM" id="MobiDB-lite"/>
    </source>
</evidence>
<keyword evidence="6 13" id="KW-0479">Metal-binding</keyword>
<dbReference type="InterPro" id="IPR013083">
    <property type="entry name" value="Znf_RING/FYVE/PHD"/>
</dbReference>
<dbReference type="PROSITE" id="PS50089">
    <property type="entry name" value="ZF_RING_2"/>
    <property type="match status" value="1"/>
</dbReference>
<keyword evidence="8 13" id="KW-0863">Zinc-finger</keyword>
<feature type="region of interest" description="Disordered" evidence="15">
    <location>
        <begin position="48"/>
        <end position="68"/>
    </location>
</feature>
<feature type="domain" description="RING-type" evidence="16">
    <location>
        <begin position="185"/>
        <end position="222"/>
    </location>
</feature>
<keyword evidence="10 14" id="KW-0238">DNA-binding</keyword>
<evidence type="ECO:0000313" key="19">
    <source>
        <dbReference type="Proteomes" id="UP000243052"/>
    </source>
</evidence>
<evidence type="ECO:0000256" key="4">
    <source>
        <dbReference type="ARBA" id="ARBA00020647"/>
    </source>
</evidence>
<dbReference type="InterPro" id="IPR039971">
    <property type="entry name" value="CWC24-like"/>
</dbReference>
<dbReference type="FunFam" id="4.10.1000.10:FF:000041">
    <property type="entry name" value="Pre-mRNA-splicing factor CWC24"/>
    <property type="match status" value="1"/>
</dbReference>
<dbReference type="Pfam" id="PF00642">
    <property type="entry name" value="zf-CCCH"/>
    <property type="match status" value="1"/>
</dbReference>
<evidence type="ECO:0000256" key="12">
    <source>
        <dbReference type="ARBA" id="ARBA00023242"/>
    </source>
</evidence>
<protein>
    <recommendedName>
        <fullName evidence="4 14">Pre-mRNA-splicing factor CWC24</fullName>
    </recommendedName>
</protein>
<dbReference type="Gene3D" id="3.30.40.10">
    <property type="entry name" value="Zinc/RING finger domain, C3HC4 (zinc finger)"/>
    <property type="match status" value="1"/>
</dbReference>
<dbReference type="Proteomes" id="UP000243052">
    <property type="component" value="Chromosome iv"/>
</dbReference>
<comment type="subcellular location">
    <subcellularLocation>
        <location evidence="2 14">Nucleus</location>
    </subcellularLocation>
</comment>
<keyword evidence="12 14" id="KW-0539">Nucleus</keyword>
<dbReference type="PROSITE" id="PS50103">
    <property type="entry name" value="ZF_C3H1"/>
    <property type="match status" value="1"/>
</dbReference>
<comment type="subunit">
    <text evidence="14">Associated with the spliceosome.</text>
</comment>
<dbReference type="GO" id="GO:0006397">
    <property type="term" value="P:mRNA processing"/>
    <property type="evidence" value="ECO:0007669"/>
    <property type="project" value="UniProtKB-KW"/>
</dbReference>
<dbReference type="SMART" id="SM00356">
    <property type="entry name" value="ZnF_C3H1"/>
    <property type="match status" value="1"/>
</dbReference>
<evidence type="ECO:0000256" key="14">
    <source>
        <dbReference type="RuleBase" id="RU367110"/>
    </source>
</evidence>
<feature type="compositionally biased region" description="Basic and acidic residues" evidence="15">
    <location>
        <begin position="9"/>
        <end position="23"/>
    </location>
</feature>
<dbReference type="SMART" id="SM00184">
    <property type="entry name" value="RING"/>
    <property type="match status" value="1"/>
</dbReference>
<keyword evidence="19" id="KW-1185">Reference proteome</keyword>
<evidence type="ECO:0000259" key="16">
    <source>
        <dbReference type="PROSITE" id="PS50089"/>
    </source>
</evidence>
<evidence type="ECO:0000256" key="10">
    <source>
        <dbReference type="ARBA" id="ARBA00023125"/>
    </source>
</evidence>
<gene>
    <name evidence="18" type="ORF">AW171_hschr42158</name>
</gene>
<keyword evidence="11 14" id="KW-0508">mRNA splicing</keyword>
<dbReference type="Pfam" id="PF13920">
    <property type="entry name" value="zf-C3HC4_3"/>
    <property type="match status" value="1"/>
</dbReference>
<evidence type="ECO:0000256" key="8">
    <source>
        <dbReference type="ARBA" id="ARBA00022771"/>
    </source>
</evidence>
<keyword evidence="5 14" id="KW-0507">mRNA processing</keyword>
<evidence type="ECO:0000256" key="1">
    <source>
        <dbReference type="ARBA" id="ARBA00003777"/>
    </source>
</evidence>
<sequence>MTFKKRTIKGRDQKKADLSKTKEDEFDFENKGEVLIKKRKTLTLQGIKDNNDDKEDIKDDKVNKNEHTSSEIASKLDDVLTVGNEDMEHAYKRDIEKRLGGGIEFTAPGKTASVAGVQKKIITDYQPDVCKDFKQTGYCGYGDSCKFLHSRDDFKAGWKLNEEWRVEDLAREKLEKELEKIPFRCVICKGEYKSPVETNCHHYFCSSCFMKRSKSTTKCAICGQETQGVMKSATKLKKLLAEQVS</sequence>
<dbReference type="InterPro" id="IPR001841">
    <property type="entry name" value="Znf_RING"/>
</dbReference>
<evidence type="ECO:0000256" key="3">
    <source>
        <dbReference type="ARBA" id="ARBA00009161"/>
    </source>
</evidence>
<dbReference type="SUPFAM" id="SSF57850">
    <property type="entry name" value="RING/U-box"/>
    <property type="match status" value="1"/>
</dbReference>
<feature type="zinc finger region" description="C3H1-type" evidence="13">
    <location>
        <begin position="124"/>
        <end position="152"/>
    </location>
</feature>
<dbReference type="PANTHER" id="PTHR12930:SF0">
    <property type="entry name" value="RING FINGER PROTEIN 113B"/>
    <property type="match status" value="1"/>
</dbReference>